<dbReference type="Gene3D" id="1.20.1530.20">
    <property type="match status" value="2"/>
</dbReference>
<evidence type="ECO:0000313" key="3">
    <source>
        <dbReference type="EMBL" id="CAL1296466.1"/>
    </source>
</evidence>
<feature type="transmembrane region" description="Helical" evidence="2">
    <location>
        <begin position="227"/>
        <end position="252"/>
    </location>
</feature>
<evidence type="ECO:0000313" key="4">
    <source>
        <dbReference type="Proteomes" id="UP001497382"/>
    </source>
</evidence>
<feature type="transmembrane region" description="Helical" evidence="2">
    <location>
        <begin position="95"/>
        <end position="120"/>
    </location>
</feature>
<organism evidence="3 4">
    <name type="scientific">Larinioides sclopetarius</name>
    <dbReference type="NCBI Taxonomy" id="280406"/>
    <lineage>
        <taxon>Eukaryota</taxon>
        <taxon>Metazoa</taxon>
        <taxon>Ecdysozoa</taxon>
        <taxon>Arthropoda</taxon>
        <taxon>Chelicerata</taxon>
        <taxon>Arachnida</taxon>
        <taxon>Araneae</taxon>
        <taxon>Araneomorphae</taxon>
        <taxon>Entelegynae</taxon>
        <taxon>Araneoidea</taxon>
        <taxon>Araneidae</taxon>
        <taxon>Larinioides</taxon>
    </lineage>
</organism>
<keyword evidence="2" id="KW-0812">Transmembrane</keyword>
<feature type="transmembrane region" description="Helical" evidence="2">
    <location>
        <begin position="9"/>
        <end position="28"/>
    </location>
</feature>
<proteinExistence type="inferred from homology"/>
<dbReference type="Proteomes" id="UP001497382">
    <property type="component" value="Unassembled WGS sequence"/>
</dbReference>
<dbReference type="PANTHER" id="PTHR18640">
    <property type="entry name" value="SOLUTE CARRIER FAMILY 10 MEMBER 7"/>
    <property type="match status" value="1"/>
</dbReference>
<comment type="similarity">
    <text evidence="1">Belongs to the bile acid:sodium symporter (BASS) (TC 2.A.28) family.</text>
</comment>
<comment type="caution">
    <text evidence="3">The sequence shown here is derived from an EMBL/GenBank/DDBJ whole genome shotgun (WGS) entry which is preliminary data.</text>
</comment>
<dbReference type="InterPro" id="IPR016833">
    <property type="entry name" value="Put_Na-Bile_cotransptr"/>
</dbReference>
<keyword evidence="2" id="KW-1133">Transmembrane helix</keyword>
<sequence length="261" mass="29227">MAMKEVIRFLNKPFIISILASIFLAYLYPEVGAKGGILKPEITVKYGAIFMIFFISGISLQSKAAAVFNSALGSFLGIFITPALLYLFFNGSGDVPIWSAIFQLSLTVVFPVLVGQITRIAIGHRLLRHKKLLSVIGSFLLLLIIYTTFCDTFSNHEEAFTLSTVIITTLTVVLLQFLFLVLAFYVSTSFLHFSAEDVIAILYCSTHKSLTLGFPMLKVLYANEARFIFISFPLLVYHPMQILIGSFIVPLLQKWMQNKTK</sequence>
<name>A0AAV2BL09_9ARAC</name>
<dbReference type="Pfam" id="PF13593">
    <property type="entry name" value="SBF_like"/>
    <property type="match status" value="1"/>
</dbReference>
<dbReference type="InterPro" id="IPR038770">
    <property type="entry name" value="Na+/solute_symporter_sf"/>
</dbReference>
<accession>A0AAV2BL09</accession>
<reference evidence="3 4" key="1">
    <citation type="submission" date="2024-04" db="EMBL/GenBank/DDBJ databases">
        <authorList>
            <person name="Rising A."/>
            <person name="Reimegard J."/>
            <person name="Sonavane S."/>
            <person name="Akerstrom W."/>
            <person name="Nylinder S."/>
            <person name="Hedman E."/>
            <person name="Kallberg Y."/>
        </authorList>
    </citation>
    <scope>NUCLEOTIDE SEQUENCE [LARGE SCALE GENOMIC DNA]</scope>
</reference>
<keyword evidence="2" id="KW-0472">Membrane</keyword>
<gene>
    <name evidence="3" type="ORF">LARSCL_LOCUS19798</name>
</gene>
<dbReference type="EMBL" id="CAXIEN010000396">
    <property type="protein sequence ID" value="CAL1296466.1"/>
    <property type="molecule type" value="Genomic_DNA"/>
</dbReference>
<feature type="transmembrane region" description="Helical" evidence="2">
    <location>
        <begin position="161"/>
        <end position="186"/>
    </location>
</feature>
<feature type="transmembrane region" description="Helical" evidence="2">
    <location>
        <begin position="67"/>
        <end position="89"/>
    </location>
</feature>
<feature type="transmembrane region" description="Helical" evidence="2">
    <location>
        <begin position="198"/>
        <end position="221"/>
    </location>
</feature>
<feature type="transmembrane region" description="Helical" evidence="2">
    <location>
        <begin position="43"/>
        <end position="60"/>
    </location>
</feature>
<dbReference type="AlphaFoldDB" id="A0AAV2BL09"/>
<protein>
    <recommendedName>
        <fullName evidence="5">Sodium/bile acid cotransporter 7</fullName>
    </recommendedName>
</protein>
<dbReference type="GO" id="GO:0005886">
    <property type="term" value="C:plasma membrane"/>
    <property type="evidence" value="ECO:0007669"/>
    <property type="project" value="TreeGrafter"/>
</dbReference>
<evidence type="ECO:0000256" key="2">
    <source>
        <dbReference type="SAM" id="Phobius"/>
    </source>
</evidence>
<dbReference type="PANTHER" id="PTHR18640:SF5">
    <property type="entry name" value="SODIUM_BILE ACID COTRANSPORTER 7"/>
    <property type="match status" value="1"/>
</dbReference>
<feature type="transmembrane region" description="Helical" evidence="2">
    <location>
        <begin position="132"/>
        <end position="149"/>
    </location>
</feature>
<evidence type="ECO:0000256" key="1">
    <source>
        <dbReference type="ARBA" id="ARBA00006528"/>
    </source>
</evidence>
<keyword evidence="4" id="KW-1185">Reference proteome</keyword>
<evidence type="ECO:0008006" key="5">
    <source>
        <dbReference type="Google" id="ProtNLM"/>
    </source>
</evidence>